<name>A0A3P2A001_9NEIS</name>
<evidence type="ECO:0000313" key="2">
    <source>
        <dbReference type="EMBL" id="RRD88694.1"/>
    </source>
</evidence>
<dbReference type="OrthoDB" id="390105at2"/>
<accession>A0A3P2A001</accession>
<reference evidence="2 3" key="1">
    <citation type="submission" date="2018-11" db="EMBL/GenBank/DDBJ databases">
        <title>Genomes From Bacteria Associated with the Canine Oral Cavity: a Test Case for Automated Genome-Based Taxonomic Assignment.</title>
        <authorList>
            <person name="Coil D.A."/>
            <person name="Jospin G."/>
            <person name="Darling A.E."/>
            <person name="Wallis C."/>
            <person name="Davis I.J."/>
            <person name="Harris S."/>
            <person name="Eisen J.A."/>
            <person name="Holcombe L.J."/>
            <person name="O'Flynn C."/>
        </authorList>
    </citation>
    <scope>NUCLEOTIDE SEQUENCE [LARGE SCALE GENOMIC DNA]</scope>
    <source>
        <strain evidence="2 3">COT-280</strain>
    </source>
</reference>
<dbReference type="EMBL" id="RQYC01000037">
    <property type="protein sequence ID" value="RRD88694.1"/>
    <property type="molecule type" value="Genomic_DNA"/>
</dbReference>
<proteinExistence type="inferred from homology"/>
<sequence>MRIAELDRINQLAQKAKTTPLSTAEQQEREQLRQSYLAQIRAQFRGTLSVLTVMDSEGNDVTPAKLRYAQANNLI</sequence>
<keyword evidence="1" id="KW-0963">Cytoplasm</keyword>
<dbReference type="InterPro" id="IPR009242">
    <property type="entry name" value="DUF896"/>
</dbReference>
<dbReference type="STRING" id="1121352.GCA_000620925_01945"/>
<keyword evidence="3" id="KW-1185">Reference proteome</keyword>
<dbReference type="AlphaFoldDB" id="A0A3P2A001"/>
<evidence type="ECO:0000313" key="3">
    <source>
        <dbReference type="Proteomes" id="UP000269923"/>
    </source>
</evidence>
<dbReference type="SUPFAM" id="SSF158221">
    <property type="entry name" value="YnzC-like"/>
    <property type="match status" value="1"/>
</dbReference>
<gene>
    <name evidence="2" type="ORF">EII21_11085</name>
</gene>
<organism evidence="2 3">
    <name type="scientific">Conchiformibius steedae</name>
    <dbReference type="NCBI Taxonomy" id="153493"/>
    <lineage>
        <taxon>Bacteria</taxon>
        <taxon>Pseudomonadati</taxon>
        <taxon>Pseudomonadota</taxon>
        <taxon>Betaproteobacteria</taxon>
        <taxon>Neisseriales</taxon>
        <taxon>Neisseriaceae</taxon>
        <taxon>Conchiformibius</taxon>
    </lineage>
</organism>
<dbReference type="PANTHER" id="PTHR37300">
    <property type="entry name" value="UPF0291 PROTEIN CBO2609/CLC_2481"/>
    <property type="match status" value="1"/>
</dbReference>
<protein>
    <submittedName>
        <fullName evidence="2">DUF896 domain-containing protein</fullName>
    </submittedName>
</protein>
<dbReference type="RefSeq" id="WP_124796432.1">
    <property type="nucleotide sequence ID" value="NZ_CAMIGD010000200.1"/>
</dbReference>
<comment type="caution">
    <text evidence="2">The sequence shown here is derived from an EMBL/GenBank/DDBJ whole genome shotgun (WGS) entry which is preliminary data.</text>
</comment>
<dbReference type="Proteomes" id="UP000269923">
    <property type="component" value="Unassembled WGS sequence"/>
</dbReference>
<dbReference type="Pfam" id="PF05979">
    <property type="entry name" value="DUF896"/>
    <property type="match status" value="1"/>
</dbReference>
<dbReference type="Gene3D" id="1.10.287.540">
    <property type="entry name" value="Helix hairpin bin"/>
    <property type="match status" value="1"/>
</dbReference>
<evidence type="ECO:0000256" key="1">
    <source>
        <dbReference type="ARBA" id="ARBA00022490"/>
    </source>
</evidence>
<dbReference type="PANTHER" id="PTHR37300:SF2">
    <property type="entry name" value="UPF0291 PROTEIN BC_1827"/>
    <property type="match status" value="1"/>
</dbReference>
<dbReference type="HAMAP" id="MF_01103">
    <property type="entry name" value="UPF0291"/>
    <property type="match status" value="1"/>
</dbReference>